<dbReference type="InterPro" id="IPR027417">
    <property type="entry name" value="P-loop_NTPase"/>
</dbReference>
<dbReference type="InterPro" id="IPR038720">
    <property type="entry name" value="YprB_RNase_H-like_dom"/>
</dbReference>
<accession>A0A973WXQ5</accession>
<dbReference type="GO" id="GO:0005524">
    <property type="term" value="F:ATP binding"/>
    <property type="evidence" value="ECO:0007669"/>
    <property type="project" value="UniProtKB-KW"/>
</dbReference>
<evidence type="ECO:0000313" key="7">
    <source>
        <dbReference type="EMBL" id="NVL11717.1"/>
    </source>
</evidence>
<keyword evidence="3" id="KW-0347">Helicase</keyword>
<evidence type="ECO:0000256" key="3">
    <source>
        <dbReference type="ARBA" id="ARBA00022806"/>
    </source>
</evidence>
<proteinExistence type="predicted"/>
<dbReference type="NCBIfam" id="TIGR03491">
    <property type="entry name" value="TM0106 family RecB-like putative nuclease"/>
    <property type="match status" value="1"/>
</dbReference>
<dbReference type="Pfam" id="PF13087">
    <property type="entry name" value="AAA_12"/>
    <property type="match status" value="1"/>
</dbReference>
<evidence type="ECO:0000259" key="6">
    <source>
        <dbReference type="Pfam" id="PF13482"/>
    </source>
</evidence>
<reference evidence="7" key="1">
    <citation type="submission" date="2020-06" db="EMBL/GenBank/DDBJ databases">
        <title>Whole Genome Sequence of Bradyrhizobium sp. Strain 66S1MB.</title>
        <authorList>
            <person name="Bromfield E."/>
            <person name="Cloutier S."/>
        </authorList>
    </citation>
    <scope>NUCLEOTIDE SEQUENCE</scope>
    <source>
        <strain evidence="7">66S1MB</strain>
    </source>
</reference>
<dbReference type="SUPFAM" id="SSF52540">
    <property type="entry name" value="P-loop containing nucleoside triphosphate hydrolases"/>
    <property type="match status" value="1"/>
</dbReference>
<dbReference type="Gene3D" id="3.90.320.10">
    <property type="match status" value="1"/>
</dbReference>
<dbReference type="CDD" id="cd18808">
    <property type="entry name" value="SF1_C_Upf1"/>
    <property type="match status" value="1"/>
</dbReference>
<comment type="caution">
    <text evidence="7">The sequence shown here is derived from an EMBL/GenBank/DDBJ whole genome shotgun (WGS) entry which is preliminary data.</text>
</comment>
<dbReference type="EMBL" id="JABWSX010000001">
    <property type="protein sequence ID" value="NVL11717.1"/>
    <property type="molecule type" value="Genomic_DNA"/>
</dbReference>
<dbReference type="PANTHER" id="PTHR43788:SF8">
    <property type="entry name" value="DNA-BINDING PROTEIN SMUBP-2"/>
    <property type="match status" value="1"/>
</dbReference>
<dbReference type="GO" id="GO:0016787">
    <property type="term" value="F:hydrolase activity"/>
    <property type="evidence" value="ECO:0007669"/>
    <property type="project" value="UniProtKB-KW"/>
</dbReference>
<dbReference type="GO" id="GO:0043139">
    <property type="term" value="F:5'-3' DNA helicase activity"/>
    <property type="evidence" value="ECO:0007669"/>
    <property type="project" value="TreeGrafter"/>
</dbReference>
<evidence type="ECO:0000259" key="5">
    <source>
        <dbReference type="Pfam" id="PF13087"/>
    </source>
</evidence>
<protein>
    <submittedName>
        <fullName evidence="7">TM0106 family RecB-like putative nuclease</fullName>
    </submittedName>
</protein>
<dbReference type="Pfam" id="PF13482">
    <property type="entry name" value="RNase_H_2"/>
    <property type="match status" value="1"/>
</dbReference>
<dbReference type="InterPro" id="IPR047187">
    <property type="entry name" value="SF1_C_Upf1"/>
</dbReference>
<feature type="domain" description="YprB ribonuclease H-like" evidence="6">
    <location>
        <begin position="304"/>
        <end position="482"/>
    </location>
</feature>
<dbReference type="InterPro" id="IPR019993">
    <property type="entry name" value="RecB_nuclease_TM0106_put"/>
</dbReference>
<gene>
    <name evidence="7" type="ORF">HU230_39915</name>
</gene>
<name>A0A973WXQ5_9BRAD</name>
<keyword evidence="2" id="KW-0378">Hydrolase</keyword>
<keyword evidence="1" id="KW-0547">Nucleotide-binding</keyword>
<organism evidence="7">
    <name type="scientific">Bradyrhizobium quebecense</name>
    <dbReference type="NCBI Taxonomy" id="2748629"/>
    <lineage>
        <taxon>Bacteria</taxon>
        <taxon>Pseudomonadati</taxon>
        <taxon>Pseudomonadota</taxon>
        <taxon>Alphaproteobacteria</taxon>
        <taxon>Hyphomicrobiales</taxon>
        <taxon>Nitrobacteraceae</taxon>
        <taxon>Bradyrhizobium</taxon>
    </lineage>
</organism>
<dbReference type="AlphaFoldDB" id="A0A973WXQ5"/>
<dbReference type="Gene3D" id="3.40.50.300">
    <property type="entry name" value="P-loop containing nucleotide triphosphate hydrolases"/>
    <property type="match status" value="2"/>
</dbReference>
<dbReference type="CDD" id="cd17934">
    <property type="entry name" value="DEXXQc_Upf1-like"/>
    <property type="match status" value="1"/>
</dbReference>
<dbReference type="PANTHER" id="PTHR43788">
    <property type="entry name" value="DNA2/NAM7 HELICASE FAMILY MEMBER"/>
    <property type="match status" value="1"/>
</dbReference>
<sequence length="1107" mass="121514">MPSLSASRLNDYLGCPHQAALWLAGIKPAEDADATLQLIRDKGFEHEAAVLARLEERFGPAEHIPSDASLADRTRLTREAITRGAKLIYQGALIKDAWLGYPDFLVRNGDDGATTFEPEDAKLARSAKGEYVLQLGIYAELLEELFGIPVQGGVIHVAAGEPVPFDLRRTRFILRRLMRSFERFVAKEKRATKPRPCAACPQCDYKARCESEWREADSPFFVAGVSGAQVTKLAAAGVTTLAQLAALPANAKVDGMGTETLEKLSAQARLQGAARASGQHGFELLPYARGRGFAMLPVPDGGDLYFDMEGDPLAGEGLEYLFGIYGRLNGSHEPAFQPIWAHNPADEKVAFEKLMRLLIEQVRRHPNAHIYHYAAYETTALKRLAMRYATMEAELDQLLRERRFVDLYRAVVQAMRASTESYSIKDLEALYWRARSGEVRTASDSIVEYERWCLTKDNAILDSIAAYNKDDCVSTAQLHAWLEKLRPPGINLEIVDDTAGEKREQSAERAQLEVRKQALAVAVRTCPHGDARMRDLIAELLWFHQRSQKPGWWALFERQAWSEDELVDDAESLGGLQRDTSKAPVPVKRSFDTAFVFPPQDTKLKVGDMPRIAETIGSAGTIIEISAEDGRVVLRRGAKAPVMPDRFSLVPAPINLQGVPEAVLDFANRFVSGASQEDQALLDILMRSTPRLKGRTTGLPIRQPDEPLTDAVIRAVADLDHSYLFIQGPPGTGKTYTAALAIVTLLKAGKRVGVSSNSHKAINKLLAEVDARAAEAQFRFKGAKKGNDGKPETEYDSTNIVTVVKSEDVMPQHSLVGGTVFHFCRDDQRNEYDYLFIDEAGQVSLGNLVAMGAAAANIVLVGDQMQLPQPVQGVHPGETGLSSLEYLLEDRATVPEDRGILLNESRRLHPALCRFISNAIYDGRLGSHPSTEARYLRLRPDAPGALRPAGLSFVPVGHDGCTQSSRAEAEAIAELVQALLAQEVIRDGSASPLTLDDILVVAPYNLQVNLLKQLLPSGSHVGTVDKFQGQEAAVVIVSMTTSKGVEAPRGTEFLFNPNRFNVAVSRAQCLALVVHGAQLLEGAWTKIDDLRRLNLFAHAESIALNRP</sequence>
<evidence type="ECO:0000256" key="2">
    <source>
        <dbReference type="ARBA" id="ARBA00022801"/>
    </source>
</evidence>
<dbReference type="RefSeq" id="WP_176534597.1">
    <property type="nucleotide sequence ID" value="NZ_CP088022.1"/>
</dbReference>
<dbReference type="InterPro" id="IPR011604">
    <property type="entry name" value="PDDEXK-like_dom_sf"/>
</dbReference>
<feature type="domain" description="DNA2/NAM7 helicase-like C-terminal" evidence="5">
    <location>
        <begin position="896"/>
        <end position="1074"/>
    </location>
</feature>
<dbReference type="Pfam" id="PF13604">
    <property type="entry name" value="AAA_30"/>
    <property type="match status" value="1"/>
</dbReference>
<evidence type="ECO:0000256" key="4">
    <source>
        <dbReference type="ARBA" id="ARBA00022840"/>
    </source>
</evidence>
<evidence type="ECO:0000256" key="1">
    <source>
        <dbReference type="ARBA" id="ARBA00022741"/>
    </source>
</evidence>
<dbReference type="InterPro" id="IPR041679">
    <property type="entry name" value="DNA2/NAM7-like_C"/>
</dbReference>
<dbReference type="InterPro" id="IPR050534">
    <property type="entry name" value="Coronavir_polyprotein_1ab"/>
</dbReference>
<keyword evidence="4" id="KW-0067">ATP-binding</keyword>